<gene>
    <name evidence="1" type="ORF">CAK95_15195</name>
</gene>
<organism evidence="1 2">
    <name type="scientific">Pseudorhodoplanes sinuspersici</name>
    <dbReference type="NCBI Taxonomy" id="1235591"/>
    <lineage>
        <taxon>Bacteria</taxon>
        <taxon>Pseudomonadati</taxon>
        <taxon>Pseudomonadota</taxon>
        <taxon>Alphaproteobacteria</taxon>
        <taxon>Hyphomicrobiales</taxon>
        <taxon>Pseudorhodoplanes</taxon>
    </lineage>
</organism>
<dbReference type="OrthoDB" id="9816088at2"/>
<reference evidence="1 2" key="1">
    <citation type="submission" date="2017-05" db="EMBL/GenBank/DDBJ databases">
        <title>Full genome sequence of Pseudorhodoplanes sinuspersici.</title>
        <authorList>
            <person name="Dastgheib S.M.M."/>
            <person name="Shavandi M."/>
            <person name="Tirandaz H."/>
        </authorList>
    </citation>
    <scope>NUCLEOTIDE SEQUENCE [LARGE SCALE GENOMIC DNA]</scope>
    <source>
        <strain evidence="1 2">RIPI110</strain>
    </source>
</reference>
<dbReference type="AlphaFoldDB" id="A0A1W6ZU26"/>
<dbReference type="InterPro" id="IPR021225">
    <property type="entry name" value="Tlde1_dom"/>
</dbReference>
<name>A0A1W6ZU26_9HYPH</name>
<evidence type="ECO:0000313" key="1">
    <source>
        <dbReference type="EMBL" id="ARQ00265.1"/>
    </source>
</evidence>
<proteinExistence type="predicted"/>
<dbReference type="Proteomes" id="UP000194137">
    <property type="component" value="Chromosome"/>
</dbReference>
<keyword evidence="2" id="KW-1185">Reference proteome</keyword>
<protein>
    <submittedName>
        <fullName evidence="1">Uncharacterized protein</fullName>
    </submittedName>
</protein>
<dbReference type="Pfam" id="PF10908">
    <property type="entry name" value="Tlde1_dom"/>
    <property type="match status" value="1"/>
</dbReference>
<dbReference type="KEGG" id="psin:CAK95_15195"/>
<evidence type="ECO:0000313" key="2">
    <source>
        <dbReference type="Proteomes" id="UP000194137"/>
    </source>
</evidence>
<accession>A0A1W6ZU26</accession>
<dbReference type="EMBL" id="CP021112">
    <property type="protein sequence ID" value="ARQ00265.1"/>
    <property type="molecule type" value="Genomic_DNA"/>
</dbReference>
<dbReference type="STRING" id="1235591.CAK95_15195"/>
<sequence>MAIAVMIFATALIAAGRLLAVSVDARSDARSVVGMSSQSRGMILVSLPDSGVAVPLQVAALSDDDDVLSDTTAAISAAHAAFPPSSGSLADFTSDQLFTGSIHSFTARFEALELAKAEHIKIPTKIQDRPAIAHVPVPRVRTQLASLPPADDIGIQQDLDIPTAKTAIYDITSQTVYMPNGEKLEAHSGLGQYMDKPKYVHLKMRGATPPNTYKLRLRESLFHGVQAIRMLPLRENEMFRRNGILAHSYMLGPTGQSNGCISFKNYPKFLSAFMRGEVDHITVVARLAKPPSFYARRNIKSANAL</sequence>